<feature type="domain" description="Acyl-CoA oxidase C-terminal" evidence="12">
    <location>
        <begin position="531"/>
        <end position="674"/>
    </location>
</feature>
<evidence type="ECO:0000256" key="10">
    <source>
        <dbReference type="ARBA" id="ARBA00023140"/>
    </source>
</evidence>
<name>A0A2A9D298_9MICO</name>
<evidence type="ECO:0000313" key="14">
    <source>
        <dbReference type="EMBL" id="PFG20783.1"/>
    </source>
</evidence>
<evidence type="ECO:0000256" key="4">
    <source>
        <dbReference type="ARBA" id="ARBA00012870"/>
    </source>
</evidence>
<comment type="cofactor">
    <cofactor evidence="1">
        <name>FAD</name>
        <dbReference type="ChEBI" id="CHEBI:57692"/>
    </cofactor>
</comment>
<feature type="region of interest" description="Disordered" evidence="11">
    <location>
        <begin position="685"/>
        <end position="724"/>
    </location>
</feature>
<dbReference type="InterPro" id="IPR055060">
    <property type="entry name" value="ACOX_C_alpha1"/>
</dbReference>
<organism evidence="14 15">
    <name type="scientific">Serinibacter salmoneus</name>
    <dbReference type="NCBI Taxonomy" id="556530"/>
    <lineage>
        <taxon>Bacteria</taxon>
        <taxon>Bacillati</taxon>
        <taxon>Actinomycetota</taxon>
        <taxon>Actinomycetes</taxon>
        <taxon>Micrococcales</taxon>
        <taxon>Beutenbergiaceae</taxon>
        <taxon>Serinibacter</taxon>
    </lineage>
</organism>
<evidence type="ECO:0000256" key="8">
    <source>
        <dbReference type="ARBA" id="ARBA00023002"/>
    </source>
</evidence>
<comment type="similarity">
    <text evidence="3">Belongs to the acyl-CoA oxidase family.</text>
</comment>
<keyword evidence="8" id="KW-0560">Oxidoreductase</keyword>
<reference evidence="14 15" key="1">
    <citation type="submission" date="2017-10" db="EMBL/GenBank/DDBJ databases">
        <title>Sequencing the genomes of 1000 actinobacteria strains.</title>
        <authorList>
            <person name="Klenk H.-P."/>
        </authorList>
    </citation>
    <scope>NUCLEOTIDE SEQUENCE [LARGE SCALE GENOMIC DNA]</scope>
    <source>
        <strain evidence="14 15">DSM 21801</strain>
    </source>
</reference>
<dbReference type="SUPFAM" id="SSF56645">
    <property type="entry name" value="Acyl-CoA dehydrogenase NM domain-like"/>
    <property type="match status" value="1"/>
</dbReference>
<keyword evidence="15" id="KW-1185">Reference proteome</keyword>
<evidence type="ECO:0000259" key="12">
    <source>
        <dbReference type="Pfam" id="PF01756"/>
    </source>
</evidence>
<proteinExistence type="inferred from homology"/>
<comment type="subcellular location">
    <subcellularLocation>
        <location evidence="2">Peroxisome</location>
    </subcellularLocation>
</comment>
<evidence type="ECO:0000256" key="3">
    <source>
        <dbReference type="ARBA" id="ARBA00006288"/>
    </source>
</evidence>
<dbReference type="InterPro" id="IPR002655">
    <property type="entry name" value="Acyl-CoA_oxidase_C"/>
</dbReference>
<dbReference type="AlphaFoldDB" id="A0A2A9D298"/>
<evidence type="ECO:0000256" key="6">
    <source>
        <dbReference type="ARBA" id="ARBA00022827"/>
    </source>
</evidence>
<feature type="compositionally biased region" description="Basic and acidic residues" evidence="11">
    <location>
        <begin position="691"/>
        <end position="708"/>
    </location>
</feature>
<dbReference type="GO" id="GO:0005504">
    <property type="term" value="F:fatty acid binding"/>
    <property type="evidence" value="ECO:0007669"/>
    <property type="project" value="TreeGrafter"/>
</dbReference>
<dbReference type="GO" id="GO:0055088">
    <property type="term" value="P:lipid homeostasis"/>
    <property type="evidence" value="ECO:0007669"/>
    <property type="project" value="TreeGrafter"/>
</dbReference>
<dbReference type="SUPFAM" id="SSF47203">
    <property type="entry name" value="Acyl-CoA dehydrogenase C-terminal domain-like"/>
    <property type="match status" value="2"/>
</dbReference>
<dbReference type="Proteomes" id="UP000224915">
    <property type="component" value="Unassembled WGS sequence"/>
</dbReference>
<evidence type="ECO:0000256" key="9">
    <source>
        <dbReference type="ARBA" id="ARBA00023098"/>
    </source>
</evidence>
<dbReference type="RefSeq" id="WP_098469710.1">
    <property type="nucleotide sequence ID" value="NZ_PDJD01000001.1"/>
</dbReference>
<dbReference type="GO" id="GO:0033540">
    <property type="term" value="P:fatty acid beta-oxidation using acyl-CoA oxidase"/>
    <property type="evidence" value="ECO:0007669"/>
    <property type="project" value="TreeGrafter"/>
</dbReference>
<dbReference type="InterPro" id="IPR036250">
    <property type="entry name" value="AcylCo_DH-like_C"/>
</dbReference>
<comment type="caution">
    <text evidence="14">The sequence shown here is derived from an EMBL/GenBank/DDBJ whole genome shotgun (WGS) entry which is preliminary data.</text>
</comment>
<dbReference type="InterPro" id="IPR046373">
    <property type="entry name" value="Acyl-CoA_Oxase/DH_mid-dom_sf"/>
</dbReference>
<dbReference type="FunFam" id="1.20.140.10:FF:000007">
    <property type="entry name" value="Acyl-coenzyme A oxidase"/>
    <property type="match status" value="1"/>
</dbReference>
<feature type="domain" description="Acyl-CoA oxidase C-alpha1" evidence="13">
    <location>
        <begin position="317"/>
        <end position="476"/>
    </location>
</feature>
<dbReference type="OrthoDB" id="1144545at2"/>
<evidence type="ECO:0000256" key="1">
    <source>
        <dbReference type="ARBA" id="ARBA00001974"/>
    </source>
</evidence>
<dbReference type="InterPro" id="IPR009100">
    <property type="entry name" value="AcylCoA_DH/oxidase_NM_dom_sf"/>
</dbReference>
<evidence type="ECO:0000259" key="13">
    <source>
        <dbReference type="Pfam" id="PF22924"/>
    </source>
</evidence>
<dbReference type="Gene3D" id="1.20.140.10">
    <property type="entry name" value="Butyryl-CoA Dehydrogenase, subunit A, domain 3"/>
    <property type="match status" value="2"/>
</dbReference>
<dbReference type="FunFam" id="1.20.140.10:FF:000010">
    <property type="entry name" value="Acyl-coenzyme A oxidase"/>
    <property type="match status" value="1"/>
</dbReference>
<dbReference type="InterPro" id="IPR012258">
    <property type="entry name" value="Acyl-CoA_oxidase"/>
</dbReference>
<dbReference type="EC" id="1.3.3.6" evidence="4"/>
<gene>
    <name evidence="14" type="ORF">ATL40_2397</name>
</gene>
<dbReference type="GO" id="GO:0071949">
    <property type="term" value="F:FAD binding"/>
    <property type="evidence" value="ECO:0007669"/>
    <property type="project" value="InterPro"/>
</dbReference>
<feature type="region of interest" description="Disordered" evidence="11">
    <location>
        <begin position="1"/>
        <end position="32"/>
    </location>
</feature>
<dbReference type="Gene3D" id="2.40.110.10">
    <property type="entry name" value="Butyryl-CoA Dehydrogenase, subunit A, domain 2"/>
    <property type="match status" value="1"/>
</dbReference>
<evidence type="ECO:0000256" key="5">
    <source>
        <dbReference type="ARBA" id="ARBA00022630"/>
    </source>
</evidence>
<dbReference type="PANTHER" id="PTHR10909">
    <property type="entry name" value="ELECTRON TRANSPORT OXIDOREDUCTASE"/>
    <property type="match status" value="1"/>
</dbReference>
<feature type="compositionally biased region" description="Low complexity" evidence="11">
    <location>
        <begin position="14"/>
        <end position="29"/>
    </location>
</feature>
<evidence type="ECO:0000256" key="7">
    <source>
        <dbReference type="ARBA" id="ARBA00022832"/>
    </source>
</evidence>
<evidence type="ECO:0000313" key="15">
    <source>
        <dbReference type="Proteomes" id="UP000224915"/>
    </source>
</evidence>
<protein>
    <recommendedName>
        <fullName evidence="4">acyl-CoA oxidase</fullName>
        <ecNumber evidence="4">1.3.3.6</ecNumber>
    </recommendedName>
</protein>
<dbReference type="EMBL" id="PDJD01000001">
    <property type="protein sequence ID" value="PFG20783.1"/>
    <property type="molecule type" value="Genomic_DNA"/>
</dbReference>
<evidence type="ECO:0000256" key="2">
    <source>
        <dbReference type="ARBA" id="ARBA00004275"/>
    </source>
</evidence>
<dbReference type="PIRSF" id="PIRSF000168">
    <property type="entry name" value="Acyl-CoA_oxidase"/>
    <property type="match status" value="1"/>
</dbReference>
<dbReference type="FunFam" id="2.40.110.10:FF:000005">
    <property type="entry name" value="Acyl-coenzyme A oxidase"/>
    <property type="match status" value="1"/>
</dbReference>
<accession>A0A2A9D298</accession>
<dbReference type="Pfam" id="PF22924">
    <property type="entry name" value="ACOX_C_alpha1"/>
    <property type="match status" value="1"/>
</dbReference>
<keyword evidence="7" id="KW-0276">Fatty acid metabolism</keyword>
<evidence type="ECO:0000256" key="11">
    <source>
        <dbReference type="SAM" id="MobiDB-lite"/>
    </source>
</evidence>
<dbReference type="Pfam" id="PF01756">
    <property type="entry name" value="ACOX"/>
    <property type="match status" value="1"/>
</dbReference>
<keyword evidence="6" id="KW-0274">FAD</keyword>
<dbReference type="GO" id="GO:0003997">
    <property type="term" value="F:acyl-CoA oxidase activity"/>
    <property type="evidence" value="ECO:0007669"/>
    <property type="project" value="UniProtKB-EC"/>
</dbReference>
<keyword evidence="10" id="KW-0576">Peroxisome</keyword>
<keyword evidence="5" id="KW-0285">Flavoprotein</keyword>
<sequence length="724" mass="79045">MEFTEQSATDKDGTATTAGTAPGLTTPTDHATPLTEAAIRELGDLLDGRWAELRRHSRTVATDPDLVHVPGLPVPEHRDRVLAALQKLADASEVQRAFPTRMGGEDNPGGNIASFEELVVADPSVQIKAGVQWGLFGAAVLHLGTEHNHEEFLPGIMTLEVPGAFAMTEIGHGSDVASIGTTATYDPETEEFVIHTPFRAAWKDYLGNAALHGVAAVVFAQLISRGVNHGVHAFYVPIRDTTAPKDERGAYPMLPGIQSEDDGVKGGLNGIDNGRLAFDHVRIPRTNLLDRYGQVAPDGEYSSPIASPGRRFFTMLSTLVQGRVSLDGAAAVVSKMALAIAIRYGTERRQFTGADPDVETVLMDYGTHRRRLIPRLARTLAVQFLHNDLLERFHGVFSGEHDTDEDRQDLETLAAAAKSLSTWHALDTLQTAREACGGQGFLAANRLVSLRADMDVYATFEGDNTVLLQLVGKRLLTDYGRSTAQMDVAGQVRWVADRAGDMALHRTPLRRASQSIRDWGSRARSAEELRDPAVQRELLEDRVESMVEEIALRLRASQKGSPVEKAAAFDENQVELIEAARAHGELMQWEAFTGALEAITDPQAKRVMTWLRDVFALTTIEDHMAWYVVNGRLSAQRARTVTSYVERLLKRLRPHLRSIVDSFGYGDEHLRADIATGAEAARQAEAMAYHSQERATGRAPVSEKDTAKGRAKGAGRVGGQRASA</sequence>
<keyword evidence="9" id="KW-0443">Lipid metabolism</keyword>